<evidence type="ECO:0008006" key="4">
    <source>
        <dbReference type="Google" id="ProtNLM"/>
    </source>
</evidence>
<evidence type="ECO:0000256" key="1">
    <source>
        <dbReference type="SAM" id="SignalP"/>
    </source>
</evidence>
<dbReference type="Pfam" id="PF03640">
    <property type="entry name" value="Lipoprotein_15"/>
    <property type="match status" value="2"/>
</dbReference>
<protein>
    <recommendedName>
        <fullName evidence="4">Lipoprotein with Yx(FWY)xxD motif</fullName>
    </recommendedName>
</protein>
<dbReference type="InterPro" id="IPR005297">
    <property type="entry name" value="Lipoprotein_repeat"/>
</dbReference>
<dbReference type="RefSeq" id="WP_379717018.1">
    <property type="nucleotide sequence ID" value="NZ_JBHSMS010000012.1"/>
</dbReference>
<reference evidence="3" key="1">
    <citation type="journal article" date="2019" name="Int. J. Syst. Evol. Microbiol.">
        <title>The Global Catalogue of Microorganisms (GCM) 10K type strain sequencing project: providing services to taxonomists for standard genome sequencing and annotation.</title>
        <authorList>
            <consortium name="The Broad Institute Genomics Platform"/>
            <consortium name="The Broad Institute Genome Sequencing Center for Infectious Disease"/>
            <person name="Wu L."/>
            <person name="Ma J."/>
        </authorList>
    </citation>
    <scope>NUCLEOTIDE SEQUENCE [LARGE SCALE GENOMIC DNA]</scope>
    <source>
        <strain evidence="3">CCUG 38813</strain>
    </source>
</reference>
<keyword evidence="3" id="KW-1185">Reference proteome</keyword>
<dbReference type="Proteomes" id="UP001596031">
    <property type="component" value="Unassembled WGS sequence"/>
</dbReference>
<evidence type="ECO:0000313" key="2">
    <source>
        <dbReference type="EMBL" id="MFC5510096.1"/>
    </source>
</evidence>
<dbReference type="PANTHER" id="PTHR39335:SF1">
    <property type="entry name" value="BLL4220 PROTEIN"/>
    <property type="match status" value="1"/>
</dbReference>
<accession>A0ABW0PBT3</accession>
<keyword evidence="1" id="KW-0732">Signal</keyword>
<feature type="signal peptide" evidence="1">
    <location>
        <begin position="1"/>
        <end position="21"/>
    </location>
</feature>
<name>A0ABW0PBT3_9BURK</name>
<dbReference type="PROSITE" id="PS51257">
    <property type="entry name" value="PROKAR_LIPOPROTEIN"/>
    <property type="match status" value="1"/>
</dbReference>
<sequence length="125" mass="13138">MNPIRTILATLATTVVVSACATVAGPAITKSNGVMVNESGMTLYTFDKDISGSGKSACSGPCAALWPAVPATAASYSPPYSVITRDDGAKQLAWNGKPLYLYAQDTRPGERKGDNFKNVWHVVAD</sequence>
<proteinExistence type="predicted"/>
<dbReference type="PANTHER" id="PTHR39335">
    <property type="entry name" value="BLL4220 PROTEIN"/>
    <property type="match status" value="1"/>
</dbReference>
<gene>
    <name evidence="2" type="ORF">ACFPOU_03010</name>
</gene>
<dbReference type="EMBL" id="JBHSMS010000012">
    <property type="protein sequence ID" value="MFC5510096.1"/>
    <property type="molecule type" value="Genomic_DNA"/>
</dbReference>
<evidence type="ECO:0000313" key="3">
    <source>
        <dbReference type="Proteomes" id="UP001596031"/>
    </source>
</evidence>
<feature type="chain" id="PRO_5045810432" description="Lipoprotein with Yx(FWY)xxD motif" evidence="1">
    <location>
        <begin position="22"/>
        <end position="125"/>
    </location>
</feature>
<dbReference type="InterPro" id="IPR014558">
    <property type="entry name" value="UCP029720"/>
</dbReference>
<dbReference type="PIRSF" id="PIRSF029720">
    <property type="entry name" value="UCP029720"/>
    <property type="match status" value="1"/>
</dbReference>
<organism evidence="2 3">
    <name type="scientific">Massilia jejuensis</name>
    <dbReference type="NCBI Taxonomy" id="648894"/>
    <lineage>
        <taxon>Bacteria</taxon>
        <taxon>Pseudomonadati</taxon>
        <taxon>Pseudomonadota</taxon>
        <taxon>Betaproteobacteria</taxon>
        <taxon>Burkholderiales</taxon>
        <taxon>Oxalobacteraceae</taxon>
        <taxon>Telluria group</taxon>
        <taxon>Massilia</taxon>
    </lineage>
</organism>
<comment type="caution">
    <text evidence="2">The sequence shown here is derived from an EMBL/GenBank/DDBJ whole genome shotgun (WGS) entry which is preliminary data.</text>
</comment>